<evidence type="ECO:0000256" key="1">
    <source>
        <dbReference type="SAM" id="Coils"/>
    </source>
</evidence>
<evidence type="ECO:0000313" key="5">
    <source>
        <dbReference type="Proteomes" id="UP001322138"/>
    </source>
</evidence>
<dbReference type="CDD" id="cd07262">
    <property type="entry name" value="VOC_like"/>
    <property type="match status" value="1"/>
</dbReference>
<dbReference type="PANTHER" id="PTHR35006:SF2">
    <property type="entry name" value="GLYOXALASE FAMILY PROTEIN (AFU_ORTHOLOGUE AFUA_5G14830)"/>
    <property type="match status" value="1"/>
</dbReference>
<sequence length="380" mass="41786">MPRQPTFQSSITKFSAKPPGHDAARQRENQRRHRARVKGRICDLEATLASTQSKLDDALKQIEELHAEISRLRALQPPTLQVNETSSLITCHAGIDSSDIQESLNDIDDVPEPMPDSPMPASPQYTAAIEDSNNDGPLLPPTHPDESTITCRDAYAIITDRNTSDLDSETMNQWLKPGFRRAAVPGSGCRIETHPAIGQRAEAPGVGLNINLQNLPRVIFPVAPHTTTTRMTHFNPLGHISIGVRDYVVSRAFYTAVLAPLGLRLVYDSGPVSDPSTGKVRTLGYGPDEEHELLNIFEHQDAAAPGPGFHIAFNAPTRQAVVDFHAKAIEFGGTDNGTPGVREHYGRNYFAAFVVDRDGWRLEAVCKVPLEQEEPSETRR</sequence>
<gene>
    <name evidence="4" type="ORF">QC761_406030</name>
</gene>
<protein>
    <recommendedName>
        <fullName evidence="3">VOC domain-containing protein</fullName>
    </recommendedName>
</protein>
<dbReference type="SUPFAM" id="SSF54593">
    <property type="entry name" value="Glyoxalase/Bleomycin resistance protein/Dihydroxybiphenyl dioxygenase"/>
    <property type="match status" value="1"/>
</dbReference>
<feature type="compositionally biased region" description="Basic and acidic residues" evidence="2">
    <location>
        <begin position="19"/>
        <end position="29"/>
    </location>
</feature>
<feature type="domain" description="VOC" evidence="3">
    <location>
        <begin position="236"/>
        <end position="367"/>
    </location>
</feature>
<dbReference type="Gene3D" id="3.10.180.10">
    <property type="entry name" value="2,3-Dihydroxybiphenyl 1,2-Dioxygenase, domain 1"/>
    <property type="match status" value="1"/>
</dbReference>
<evidence type="ECO:0000259" key="3">
    <source>
        <dbReference type="PROSITE" id="PS51819"/>
    </source>
</evidence>
<feature type="compositionally biased region" description="Polar residues" evidence="2">
    <location>
        <begin position="1"/>
        <end position="13"/>
    </location>
</feature>
<reference evidence="4 5" key="1">
    <citation type="journal article" date="2023" name="bioRxiv">
        <title>High-quality genome assemblies of four members of thePodospora anserinaspecies complex.</title>
        <authorList>
            <person name="Ament-Velasquez S.L."/>
            <person name="Vogan A.A."/>
            <person name="Wallerman O."/>
            <person name="Hartmann F."/>
            <person name="Gautier V."/>
            <person name="Silar P."/>
            <person name="Giraud T."/>
            <person name="Johannesson H."/>
        </authorList>
    </citation>
    <scope>NUCLEOTIDE SEQUENCE [LARGE SCALE GENOMIC DNA]</scope>
    <source>
        <strain evidence="4 5">CBS 112042</strain>
    </source>
</reference>
<comment type="caution">
    <text evidence="4">The sequence shown here is derived from an EMBL/GenBank/DDBJ whole genome shotgun (WGS) entry which is preliminary data.</text>
</comment>
<keyword evidence="5" id="KW-1185">Reference proteome</keyword>
<organism evidence="4 5">
    <name type="scientific">Podospora bellae-mahoneyi</name>
    <dbReference type="NCBI Taxonomy" id="2093777"/>
    <lineage>
        <taxon>Eukaryota</taxon>
        <taxon>Fungi</taxon>
        <taxon>Dikarya</taxon>
        <taxon>Ascomycota</taxon>
        <taxon>Pezizomycotina</taxon>
        <taxon>Sordariomycetes</taxon>
        <taxon>Sordariomycetidae</taxon>
        <taxon>Sordariales</taxon>
        <taxon>Podosporaceae</taxon>
        <taxon>Podospora</taxon>
    </lineage>
</organism>
<feature type="coiled-coil region" evidence="1">
    <location>
        <begin position="48"/>
        <end position="75"/>
    </location>
</feature>
<dbReference type="RefSeq" id="XP_062732654.1">
    <property type="nucleotide sequence ID" value="XM_062878879.1"/>
</dbReference>
<evidence type="ECO:0000313" key="4">
    <source>
        <dbReference type="EMBL" id="KAK4643678.1"/>
    </source>
</evidence>
<name>A0ABR0FJR3_9PEZI</name>
<dbReference type="GeneID" id="87898361"/>
<keyword evidence="1" id="KW-0175">Coiled coil</keyword>
<dbReference type="InterPro" id="IPR037523">
    <property type="entry name" value="VOC_core"/>
</dbReference>
<dbReference type="PROSITE" id="PS51819">
    <property type="entry name" value="VOC"/>
    <property type="match status" value="1"/>
</dbReference>
<dbReference type="EMBL" id="JAFFGZ010000006">
    <property type="protein sequence ID" value="KAK4643678.1"/>
    <property type="molecule type" value="Genomic_DNA"/>
</dbReference>
<dbReference type="PANTHER" id="PTHR35006">
    <property type="entry name" value="GLYOXALASE FAMILY PROTEIN (AFU_ORTHOLOGUE AFUA_5G14830)"/>
    <property type="match status" value="1"/>
</dbReference>
<proteinExistence type="predicted"/>
<dbReference type="Pfam" id="PF00903">
    <property type="entry name" value="Glyoxalase"/>
    <property type="match status" value="1"/>
</dbReference>
<dbReference type="InterPro" id="IPR004360">
    <property type="entry name" value="Glyas_Fos-R_dOase_dom"/>
</dbReference>
<dbReference type="CDD" id="cd14688">
    <property type="entry name" value="bZIP_YAP"/>
    <property type="match status" value="1"/>
</dbReference>
<dbReference type="InterPro" id="IPR029068">
    <property type="entry name" value="Glyas_Bleomycin-R_OHBP_Dase"/>
</dbReference>
<feature type="region of interest" description="Disordered" evidence="2">
    <location>
        <begin position="1"/>
        <end position="34"/>
    </location>
</feature>
<evidence type="ECO:0000256" key="2">
    <source>
        <dbReference type="SAM" id="MobiDB-lite"/>
    </source>
</evidence>
<accession>A0ABR0FJR3</accession>
<dbReference type="Proteomes" id="UP001322138">
    <property type="component" value="Unassembled WGS sequence"/>
</dbReference>